<sequence>MAVSTSTPVIPVAARWTAAPTAFAAPVPAEITVETANVSGDSNLWLLALPRGHIQRTATSLAKMHSPATPLERHLTDPPTLAAWLRSVARAALSAYYTTNPSLASSAETKVTWLVSADGTLAVHCTHLKAPGPPALSGQTKAILVLGAGHRGNAAAKDSAWVAGRQALIDAYLKPDVNEVVLVDGGDVYEGLSSNFIAVVEKDGGEVALQTAPLDAVLTGTILRAVIEDEKTKSAAKVEFAFPQVDEVETRWRAAAVTSTSRLVTPIRTVEVVDVQTGKVVETVELDAEHPVLKKVMQNVQEQVVARAEKVLD</sequence>
<evidence type="ECO:0000313" key="1">
    <source>
        <dbReference type="EMBL" id="KNE69819.1"/>
    </source>
</evidence>
<organism evidence="1 2">
    <name type="scientific">Allomyces macrogynus (strain ATCC 38327)</name>
    <name type="common">Allomyces javanicus var. macrogynus</name>
    <dbReference type="NCBI Taxonomy" id="578462"/>
    <lineage>
        <taxon>Eukaryota</taxon>
        <taxon>Fungi</taxon>
        <taxon>Fungi incertae sedis</taxon>
        <taxon>Blastocladiomycota</taxon>
        <taxon>Blastocladiomycetes</taxon>
        <taxon>Blastocladiales</taxon>
        <taxon>Blastocladiaceae</taxon>
        <taxon>Allomyces</taxon>
    </lineage>
</organism>
<gene>
    <name evidence="1" type="ORF">AMAG_14355</name>
</gene>
<dbReference type="EMBL" id="GG745362">
    <property type="protein sequence ID" value="KNE69819.1"/>
    <property type="molecule type" value="Genomic_DNA"/>
</dbReference>
<proteinExistence type="predicted"/>
<dbReference type="Proteomes" id="UP000054350">
    <property type="component" value="Unassembled WGS sequence"/>
</dbReference>
<dbReference type="SUPFAM" id="SSF56752">
    <property type="entry name" value="D-aminoacid aminotransferase-like PLP-dependent enzymes"/>
    <property type="match status" value="1"/>
</dbReference>
<dbReference type="VEuPathDB" id="FungiDB:AMAG_14355"/>
<dbReference type="InterPro" id="IPR043132">
    <property type="entry name" value="BCAT-like_C"/>
</dbReference>
<dbReference type="InterPro" id="IPR036038">
    <property type="entry name" value="Aminotransferase-like"/>
</dbReference>
<dbReference type="PANTHER" id="PTHR47703:SF2">
    <property type="entry name" value="D-AMINOACID AMINOTRANSFERASE-LIKE PLP-DEPENDENT ENZYMES SUPERFAMILY PROTEIN"/>
    <property type="match status" value="1"/>
</dbReference>
<dbReference type="OrthoDB" id="59470at2759"/>
<dbReference type="AlphaFoldDB" id="A0A0L0T5G4"/>
<keyword evidence="2" id="KW-1185">Reference proteome</keyword>
<reference evidence="2" key="2">
    <citation type="submission" date="2009-11" db="EMBL/GenBank/DDBJ databases">
        <title>The Genome Sequence of Allomyces macrogynus strain ATCC 38327.</title>
        <authorList>
            <consortium name="The Broad Institute Genome Sequencing Platform"/>
            <person name="Russ C."/>
            <person name="Cuomo C."/>
            <person name="Shea T."/>
            <person name="Young S.K."/>
            <person name="Zeng Q."/>
            <person name="Koehrsen M."/>
            <person name="Haas B."/>
            <person name="Borodovsky M."/>
            <person name="Guigo R."/>
            <person name="Alvarado L."/>
            <person name="Berlin A."/>
            <person name="Borenstein D."/>
            <person name="Chen Z."/>
            <person name="Engels R."/>
            <person name="Freedman E."/>
            <person name="Gellesch M."/>
            <person name="Goldberg J."/>
            <person name="Griggs A."/>
            <person name="Gujja S."/>
            <person name="Heiman D."/>
            <person name="Hepburn T."/>
            <person name="Howarth C."/>
            <person name="Jen D."/>
            <person name="Larson L."/>
            <person name="Lewis B."/>
            <person name="Mehta T."/>
            <person name="Park D."/>
            <person name="Pearson M."/>
            <person name="Roberts A."/>
            <person name="Saif S."/>
            <person name="Shenoy N."/>
            <person name="Sisk P."/>
            <person name="Stolte C."/>
            <person name="Sykes S."/>
            <person name="Walk T."/>
            <person name="White J."/>
            <person name="Yandava C."/>
            <person name="Burger G."/>
            <person name="Gray M.W."/>
            <person name="Holland P.W.H."/>
            <person name="King N."/>
            <person name="Lang F.B.F."/>
            <person name="Roger A.J."/>
            <person name="Ruiz-Trillo I."/>
            <person name="Lander E."/>
            <person name="Nusbaum C."/>
        </authorList>
    </citation>
    <scope>NUCLEOTIDE SEQUENCE [LARGE SCALE GENOMIC DNA]</scope>
    <source>
        <strain evidence="2">ATCC 38327</strain>
    </source>
</reference>
<accession>A0A0L0T5G4</accession>
<name>A0A0L0T5G4_ALLM3</name>
<dbReference type="Gene3D" id="3.20.10.10">
    <property type="entry name" value="D-amino Acid Aminotransferase, subunit A, domain 2"/>
    <property type="match status" value="1"/>
</dbReference>
<dbReference type="eggNOG" id="ENOG502QREQ">
    <property type="taxonomic scope" value="Eukaryota"/>
</dbReference>
<reference evidence="1 2" key="1">
    <citation type="submission" date="2009-11" db="EMBL/GenBank/DDBJ databases">
        <title>Annotation of Allomyces macrogynus ATCC 38327.</title>
        <authorList>
            <consortium name="The Broad Institute Genome Sequencing Platform"/>
            <person name="Russ C."/>
            <person name="Cuomo C."/>
            <person name="Burger G."/>
            <person name="Gray M.W."/>
            <person name="Holland P.W.H."/>
            <person name="King N."/>
            <person name="Lang F.B.F."/>
            <person name="Roger A.J."/>
            <person name="Ruiz-Trillo I."/>
            <person name="Young S.K."/>
            <person name="Zeng Q."/>
            <person name="Gargeya S."/>
            <person name="Fitzgerald M."/>
            <person name="Haas B."/>
            <person name="Abouelleil A."/>
            <person name="Alvarado L."/>
            <person name="Arachchi H.M."/>
            <person name="Berlin A."/>
            <person name="Chapman S.B."/>
            <person name="Gearin G."/>
            <person name="Goldberg J."/>
            <person name="Griggs A."/>
            <person name="Gujja S."/>
            <person name="Hansen M."/>
            <person name="Heiman D."/>
            <person name="Howarth C."/>
            <person name="Larimer J."/>
            <person name="Lui A."/>
            <person name="MacDonald P.J.P."/>
            <person name="McCowen C."/>
            <person name="Montmayeur A."/>
            <person name="Murphy C."/>
            <person name="Neiman D."/>
            <person name="Pearson M."/>
            <person name="Priest M."/>
            <person name="Roberts A."/>
            <person name="Saif S."/>
            <person name="Shea T."/>
            <person name="Sisk P."/>
            <person name="Stolte C."/>
            <person name="Sykes S."/>
            <person name="Wortman J."/>
            <person name="Nusbaum C."/>
            <person name="Birren B."/>
        </authorList>
    </citation>
    <scope>NUCLEOTIDE SEQUENCE [LARGE SCALE GENOMIC DNA]</scope>
    <source>
        <strain evidence="1 2">ATCC 38327</strain>
    </source>
</reference>
<protein>
    <submittedName>
        <fullName evidence="1">Uncharacterized protein</fullName>
    </submittedName>
</protein>
<dbReference type="PANTHER" id="PTHR47703">
    <property type="entry name" value="D-AMINOACID AMINOTRANSFERASE-LIKE PLP-DEPENDENT ENZYMES SUPERFAMILY PROTEIN"/>
    <property type="match status" value="1"/>
</dbReference>
<evidence type="ECO:0000313" key="2">
    <source>
        <dbReference type="Proteomes" id="UP000054350"/>
    </source>
</evidence>
<dbReference type="GO" id="GO:0003824">
    <property type="term" value="F:catalytic activity"/>
    <property type="evidence" value="ECO:0007669"/>
    <property type="project" value="InterPro"/>
</dbReference>